<sequence>MSTFGTYGFEGAVRRGVFPFFFLICLCYLTSSSLCTPPSLRRLIQFIAIAFLLLFTLAPFNQLRRISPIYIPQPTPASLEPFQSFLLSNGELVSPTYFLWKSERNAKLVVICEEILLILTVLFVHFRFSFMILWIFFSFLFFELTLS</sequence>
<feature type="transmembrane region" description="Helical" evidence="1">
    <location>
        <begin position="12"/>
        <end position="31"/>
    </location>
</feature>
<keyword evidence="1" id="KW-0812">Transmembrane</keyword>
<protein>
    <submittedName>
        <fullName evidence="2">Uncharacterized protein</fullName>
    </submittedName>
</protein>
<proteinExistence type="predicted"/>
<evidence type="ECO:0000313" key="3">
    <source>
        <dbReference type="Proteomes" id="UP000053477"/>
    </source>
</evidence>
<dbReference type="AlphaFoldDB" id="A0A0H2RCP7"/>
<name>A0A0H2RCP7_9AGAM</name>
<evidence type="ECO:0000313" key="2">
    <source>
        <dbReference type="EMBL" id="KLO09287.1"/>
    </source>
</evidence>
<accession>A0A0H2RCP7</accession>
<dbReference type="Proteomes" id="UP000053477">
    <property type="component" value="Unassembled WGS sequence"/>
</dbReference>
<keyword evidence="1" id="KW-0472">Membrane</keyword>
<evidence type="ECO:0000256" key="1">
    <source>
        <dbReference type="SAM" id="Phobius"/>
    </source>
</evidence>
<feature type="transmembrane region" description="Helical" evidence="1">
    <location>
        <begin position="115"/>
        <end position="142"/>
    </location>
</feature>
<dbReference type="EMBL" id="KQ086060">
    <property type="protein sequence ID" value="KLO09287.1"/>
    <property type="molecule type" value="Genomic_DNA"/>
</dbReference>
<gene>
    <name evidence="2" type="ORF">SCHPADRAFT_572229</name>
</gene>
<reference evidence="2 3" key="1">
    <citation type="submission" date="2015-04" db="EMBL/GenBank/DDBJ databases">
        <title>Complete genome sequence of Schizopora paradoxa KUC8140, a cosmopolitan wood degrader in East Asia.</title>
        <authorList>
            <consortium name="DOE Joint Genome Institute"/>
            <person name="Min B."/>
            <person name="Park H."/>
            <person name="Jang Y."/>
            <person name="Kim J.-J."/>
            <person name="Kim K.H."/>
            <person name="Pangilinan J."/>
            <person name="Lipzen A."/>
            <person name="Riley R."/>
            <person name="Grigoriev I.V."/>
            <person name="Spatafora J.W."/>
            <person name="Choi I.-G."/>
        </authorList>
    </citation>
    <scope>NUCLEOTIDE SEQUENCE [LARGE SCALE GENOMIC DNA]</scope>
    <source>
        <strain evidence="2 3">KUC8140</strain>
    </source>
</reference>
<keyword evidence="3" id="KW-1185">Reference proteome</keyword>
<feature type="transmembrane region" description="Helical" evidence="1">
    <location>
        <begin position="43"/>
        <end position="60"/>
    </location>
</feature>
<keyword evidence="1" id="KW-1133">Transmembrane helix</keyword>
<organism evidence="2 3">
    <name type="scientific">Schizopora paradoxa</name>
    <dbReference type="NCBI Taxonomy" id="27342"/>
    <lineage>
        <taxon>Eukaryota</taxon>
        <taxon>Fungi</taxon>
        <taxon>Dikarya</taxon>
        <taxon>Basidiomycota</taxon>
        <taxon>Agaricomycotina</taxon>
        <taxon>Agaricomycetes</taxon>
        <taxon>Hymenochaetales</taxon>
        <taxon>Schizoporaceae</taxon>
        <taxon>Schizopora</taxon>
    </lineage>
</organism>
<dbReference type="InParanoid" id="A0A0H2RCP7"/>